<protein>
    <submittedName>
        <fullName evidence="2">Uncharacterized protein</fullName>
    </submittedName>
</protein>
<proteinExistence type="predicted"/>
<reference evidence="2" key="1">
    <citation type="submission" date="2019-12" db="EMBL/GenBank/DDBJ databases">
        <title>Genome sequencing and annotation of Brassica cretica.</title>
        <authorList>
            <person name="Studholme D.J."/>
            <person name="Sarris P.F."/>
        </authorList>
    </citation>
    <scope>NUCLEOTIDE SEQUENCE</scope>
    <source>
        <strain evidence="2">PFS-102/07</strain>
        <tissue evidence="2">Leaf</tissue>
    </source>
</reference>
<feature type="compositionally biased region" description="Low complexity" evidence="1">
    <location>
        <begin position="186"/>
        <end position="197"/>
    </location>
</feature>
<name>A0A8S9I314_BRACR</name>
<evidence type="ECO:0000313" key="2">
    <source>
        <dbReference type="EMBL" id="KAF2563946.1"/>
    </source>
</evidence>
<sequence>MVTFESFFLRLGLIVRRIFRVKVAWSYSWSVTEVDLANDREESVPFNVHDATSILEFSSSQMFSMLFRDSLGSTETERNTLGRSRDAKDDQEDSPGDEVLATGQGARGRMVRPWRHAKEKSRARFIALPVAKSRGKVFDFLQNCGTCVSVGHRRSGGWSCLTSVVANWNVRAPGSIVSKTQSEAHSSPSSTRISGPSCTRPRSDIGETDHPPGSEYGSDLSGPWDRGITGAMSCLREACIEFLPTPGRTTASGSPLEGTPVPRIPARRNPGSPLWSFPCPVPGSPPSSGKWKTSDKENLPWGDPGTGPGKLHSGEPGFLIAGILGTGVPSSEDPKTGVLPGTRGITCPLKSTGVAYSQQASLRQDIAPVIPQSRVPLRSVPYSEPGGRSVFPTSDRGLVLFGPLILVEDGELWASDGILETMEPGDLTFPEEELA</sequence>
<feature type="region of interest" description="Disordered" evidence="1">
    <location>
        <begin position="74"/>
        <end position="110"/>
    </location>
</feature>
<accession>A0A8S9I314</accession>
<gene>
    <name evidence="2" type="ORF">F2Q70_00017552</name>
</gene>
<feature type="region of interest" description="Disordered" evidence="1">
    <location>
        <begin position="178"/>
        <end position="223"/>
    </location>
</feature>
<dbReference type="EMBL" id="QGKY02001250">
    <property type="protein sequence ID" value="KAF2563946.1"/>
    <property type="molecule type" value="Genomic_DNA"/>
</dbReference>
<feature type="compositionally biased region" description="Basic and acidic residues" evidence="1">
    <location>
        <begin position="201"/>
        <end position="212"/>
    </location>
</feature>
<organism evidence="2">
    <name type="scientific">Brassica cretica</name>
    <name type="common">Mustard</name>
    <dbReference type="NCBI Taxonomy" id="69181"/>
    <lineage>
        <taxon>Eukaryota</taxon>
        <taxon>Viridiplantae</taxon>
        <taxon>Streptophyta</taxon>
        <taxon>Embryophyta</taxon>
        <taxon>Tracheophyta</taxon>
        <taxon>Spermatophyta</taxon>
        <taxon>Magnoliopsida</taxon>
        <taxon>eudicotyledons</taxon>
        <taxon>Gunneridae</taxon>
        <taxon>Pentapetalae</taxon>
        <taxon>rosids</taxon>
        <taxon>malvids</taxon>
        <taxon>Brassicales</taxon>
        <taxon>Brassicaceae</taxon>
        <taxon>Brassiceae</taxon>
        <taxon>Brassica</taxon>
    </lineage>
</organism>
<feature type="compositionally biased region" description="Basic and acidic residues" evidence="1">
    <location>
        <begin position="75"/>
        <end position="88"/>
    </location>
</feature>
<comment type="caution">
    <text evidence="2">The sequence shown here is derived from an EMBL/GenBank/DDBJ whole genome shotgun (WGS) entry which is preliminary data.</text>
</comment>
<evidence type="ECO:0000256" key="1">
    <source>
        <dbReference type="SAM" id="MobiDB-lite"/>
    </source>
</evidence>
<dbReference type="AlphaFoldDB" id="A0A8S9I314"/>
<feature type="region of interest" description="Disordered" evidence="1">
    <location>
        <begin position="282"/>
        <end position="307"/>
    </location>
</feature>